<dbReference type="AlphaFoldDB" id="A0A6C0JVR7"/>
<organism evidence="2">
    <name type="scientific">viral metagenome</name>
    <dbReference type="NCBI Taxonomy" id="1070528"/>
    <lineage>
        <taxon>unclassified sequences</taxon>
        <taxon>metagenomes</taxon>
        <taxon>organismal metagenomes</taxon>
    </lineage>
</organism>
<reference evidence="2" key="1">
    <citation type="journal article" date="2020" name="Nature">
        <title>Giant virus diversity and host interactions through global metagenomics.</title>
        <authorList>
            <person name="Schulz F."/>
            <person name="Roux S."/>
            <person name="Paez-Espino D."/>
            <person name="Jungbluth S."/>
            <person name="Walsh D.A."/>
            <person name="Denef V.J."/>
            <person name="McMahon K.D."/>
            <person name="Konstantinidis K.T."/>
            <person name="Eloe-Fadrosh E.A."/>
            <person name="Kyrpides N.C."/>
            <person name="Woyke T."/>
        </authorList>
    </citation>
    <scope>NUCLEOTIDE SEQUENCE</scope>
    <source>
        <strain evidence="2">GVMAG-S-1062768-28</strain>
    </source>
</reference>
<keyword evidence="1" id="KW-0472">Membrane</keyword>
<name>A0A6C0JVR7_9ZZZZ</name>
<proteinExistence type="predicted"/>
<evidence type="ECO:0000256" key="1">
    <source>
        <dbReference type="SAM" id="Phobius"/>
    </source>
</evidence>
<keyword evidence="1" id="KW-0812">Transmembrane</keyword>
<protein>
    <submittedName>
        <fullName evidence="2">Uncharacterized protein</fullName>
    </submittedName>
</protein>
<dbReference type="EMBL" id="MN740694">
    <property type="protein sequence ID" value="QHU07998.1"/>
    <property type="molecule type" value="Genomic_DNA"/>
</dbReference>
<evidence type="ECO:0000313" key="2">
    <source>
        <dbReference type="EMBL" id="QHU07998.1"/>
    </source>
</evidence>
<feature type="transmembrane region" description="Helical" evidence="1">
    <location>
        <begin position="86"/>
        <end position="113"/>
    </location>
</feature>
<feature type="transmembrane region" description="Helical" evidence="1">
    <location>
        <begin position="119"/>
        <end position="139"/>
    </location>
</feature>
<accession>A0A6C0JVR7</accession>
<sequence>MNVLDKNPLNTSFHNSLKFGMQAEAAQRLQPVIGSPDRSYAVLNNSFAIPGSDPKSACPSNFLTVNGVKNSATGATFATFQGANSVVAVTSAALVTAVILVVIAVAVAAITWFVPTIFFAPYASAICLVLVIIAIALFIKDRNDTL</sequence>
<keyword evidence="1" id="KW-1133">Transmembrane helix</keyword>